<protein>
    <submittedName>
        <fullName evidence="2">Uncharacterized protein</fullName>
    </submittedName>
</protein>
<gene>
    <name evidence="2" type="ORF">EI555_005722</name>
</gene>
<organism evidence="2 3">
    <name type="scientific">Monodon monoceros</name>
    <name type="common">Narwhal</name>
    <name type="synonym">Ceratodon monodon</name>
    <dbReference type="NCBI Taxonomy" id="40151"/>
    <lineage>
        <taxon>Eukaryota</taxon>
        <taxon>Metazoa</taxon>
        <taxon>Chordata</taxon>
        <taxon>Craniata</taxon>
        <taxon>Vertebrata</taxon>
        <taxon>Euteleostomi</taxon>
        <taxon>Mammalia</taxon>
        <taxon>Eutheria</taxon>
        <taxon>Laurasiatheria</taxon>
        <taxon>Artiodactyla</taxon>
        <taxon>Whippomorpha</taxon>
        <taxon>Cetacea</taxon>
        <taxon>Odontoceti</taxon>
        <taxon>Monodontidae</taxon>
        <taxon>Monodon</taxon>
    </lineage>
</organism>
<feature type="compositionally biased region" description="Basic and acidic residues" evidence="1">
    <location>
        <begin position="75"/>
        <end position="97"/>
    </location>
</feature>
<dbReference type="AlphaFoldDB" id="A0A4U1FPD2"/>
<comment type="caution">
    <text evidence="2">The sequence shown here is derived from an EMBL/GenBank/DDBJ whole genome shotgun (WGS) entry which is preliminary data.</text>
</comment>
<sequence length="180" mass="20419">DGERKRQGVKLHREVGGRIPSQCLSFTKHLLPPRRGPNEKHLQPASPTPGVGLASVTAEQRSDALEATLRMHFPKSKEYSYHSKGGQDPDTHKENQRLRWPPGPELQPRPGWWRQQNRHKSLRVSGGVWSMREVSLQTQMTGYTCNSMLDKPGFLRNQGDFPVCCAPCVQRDDVLMKSLE</sequence>
<dbReference type="Proteomes" id="UP000308365">
    <property type="component" value="Unassembled WGS sequence"/>
</dbReference>
<dbReference type="EMBL" id="RWIC01000041">
    <property type="protein sequence ID" value="TKC52022.1"/>
    <property type="molecule type" value="Genomic_DNA"/>
</dbReference>
<accession>A0A4U1FPD2</accession>
<evidence type="ECO:0000313" key="3">
    <source>
        <dbReference type="Proteomes" id="UP000308365"/>
    </source>
</evidence>
<feature type="non-terminal residue" evidence="2">
    <location>
        <position position="1"/>
    </location>
</feature>
<evidence type="ECO:0000313" key="2">
    <source>
        <dbReference type="EMBL" id="TKC52022.1"/>
    </source>
</evidence>
<feature type="region of interest" description="Disordered" evidence="1">
    <location>
        <begin position="75"/>
        <end position="111"/>
    </location>
</feature>
<feature type="region of interest" description="Disordered" evidence="1">
    <location>
        <begin position="30"/>
        <end position="59"/>
    </location>
</feature>
<proteinExistence type="predicted"/>
<evidence type="ECO:0000256" key="1">
    <source>
        <dbReference type="SAM" id="MobiDB-lite"/>
    </source>
</evidence>
<name>A0A4U1FPD2_MONMO</name>
<reference evidence="3" key="1">
    <citation type="journal article" date="2019" name="IScience">
        <title>Narwhal Genome Reveals Long-Term Low Genetic Diversity despite Current Large Abundance Size.</title>
        <authorList>
            <person name="Westbury M.V."/>
            <person name="Petersen B."/>
            <person name="Garde E."/>
            <person name="Heide-Jorgensen M.P."/>
            <person name="Lorenzen E.D."/>
        </authorList>
    </citation>
    <scope>NUCLEOTIDE SEQUENCE [LARGE SCALE GENOMIC DNA]</scope>
</reference>